<name>A0ABX1JPG3_9MICC</name>
<feature type="transmembrane region" description="Helical" evidence="5">
    <location>
        <begin position="186"/>
        <end position="209"/>
    </location>
</feature>
<dbReference type="PANTHER" id="PTHR42770">
    <property type="entry name" value="AMINO ACID TRANSPORTER-RELATED"/>
    <property type="match status" value="1"/>
</dbReference>
<dbReference type="InterPro" id="IPR050367">
    <property type="entry name" value="APC_superfamily"/>
</dbReference>
<evidence type="ECO:0000313" key="8">
    <source>
        <dbReference type="Proteomes" id="UP000523795"/>
    </source>
</evidence>
<feature type="non-terminal residue" evidence="7">
    <location>
        <position position="1"/>
    </location>
</feature>
<evidence type="ECO:0000313" key="7">
    <source>
        <dbReference type="EMBL" id="NKX51204.1"/>
    </source>
</evidence>
<evidence type="ECO:0000259" key="6">
    <source>
        <dbReference type="Pfam" id="PF00324"/>
    </source>
</evidence>
<evidence type="ECO:0000256" key="1">
    <source>
        <dbReference type="ARBA" id="ARBA00004141"/>
    </source>
</evidence>
<feature type="domain" description="Amino acid permease/ SLC12A" evidence="6">
    <location>
        <begin position="5"/>
        <end position="211"/>
    </location>
</feature>
<feature type="non-terminal residue" evidence="7">
    <location>
        <position position="231"/>
    </location>
</feature>
<keyword evidence="3 5" id="KW-1133">Transmembrane helix</keyword>
<dbReference type="Gene3D" id="1.20.1740.10">
    <property type="entry name" value="Amino acid/polyamine transporter I"/>
    <property type="match status" value="1"/>
</dbReference>
<sequence length="231" mass="24049">GHLAAAYVVALATMIFTAVSYARMSGAVPVAGSAYSYTQQTFGGHVGFITGWTLMLDYLFLPMINFLLIGIYMNTQFPAVPAWVFALGGLLLVLALNVLGINFVGRFSGAIVAVSCVLIVVFVALSVNQLAGTGVPALLEPFSFGDGGFGPIYAGAAVLSLSFLGFGAVSTLSEEARDARRNIPRAIVLTTVLGGLLFIVVAWVGALVFPDWQSFTALDSAGVELMAKVGG</sequence>
<comment type="caution">
    <text evidence="7">The sequence shown here is derived from an EMBL/GenBank/DDBJ whole genome shotgun (WGS) entry which is preliminary data.</text>
</comment>
<proteinExistence type="predicted"/>
<feature type="transmembrane region" description="Helical" evidence="5">
    <location>
        <begin position="45"/>
        <end position="73"/>
    </location>
</feature>
<gene>
    <name evidence="7" type="ORF">HER39_11640</name>
</gene>
<dbReference type="InterPro" id="IPR004841">
    <property type="entry name" value="AA-permease/SLC12A_dom"/>
</dbReference>
<reference evidence="7 8" key="1">
    <citation type="submission" date="2020-04" db="EMBL/GenBank/DDBJ databases">
        <authorList>
            <person name="Liu S."/>
        </authorList>
    </citation>
    <scope>NUCLEOTIDE SEQUENCE [LARGE SCALE GENOMIC DNA]</scope>
    <source>
        <strain evidence="7 8">CGMCC 1.15091</strain>
    </source>
</reference>
<feature type="transmembrane region" description="Helical" evidence="5">
    <location>
        <begin position="152"/>
        <end position="174"/>
    </location>
</feature>
<dbReference type="PANTHER" id="PTHR42770:SF8">
    <property type="entry name" value="PUTRESCINE IMPORTER PUUP"/>
    <property type="match status" value="1"/>
</dbReference>
<keyword evidence="2 5" id="KW-0812">Transmembrane</keyword>
<dbReference type="Proteomes" id="UP000523795">
    <property type="component" value="Unassembled WGS sequence"/>
</dbReference>
<dbReference type="EMBL" id="JAAZSR010000188">
    <property type="protein sequence ID" value="NKX51204.1"/>
    <property type="molecule type" value="Genomic_DNA"/>
</dbReference>
<evidence type="ECO:0000256" key="5">
    <source>
        <dbReference type="SAM" id="Phobius"/>
    </source>
</evidence>
<keyword evidence="8" id="KW-1185">Reference proteome</keyword>
<keyword evidence="4 5" id="KW-0472">Membrane</keyword>
<feature type="transmembrane region" description="Helical" evidence="5">
    <location>
        <begin position="6"/>
        <end position="24"/>
    </location>
</feature>
<accession>A0ABX1JPG3</accession>
<evidence type="ECO:0000256" key="3">
    <source>
        <dbReference type="ARBA" id="ARBA00022989"/>
    </source>
</evidence>
<dbReference type="Pfam" id="PF00324">
    <property type="entry name" value="AA_permease"/>
    <property type="match status" value="1"/>
</dbReference>
<evidence type="ECO:0000256" key="2">
    <source>
        <dbReference type="ARBA" id="ARBA00022692"/>
    </source>
</evidence>
<feature type="transmembrane region" description="Helical" evidence="5">
    <location>
        <begin position="111"/>
        <end position="132"/>
    </location>
</feature>
<protein>
    <submittedName>
        <fullName evidence="7">Amino acid permease</fullName>
    </submittedName>
</protein>
<evidence type="ECO:0000256" key="4">
    <source>
        <dbReference type="ARBA" id="ARBA00023136"/>
    </source>
</evidence>
<feature type="transmembrane region" description="Helical" evidence="5">
    <location>
        <begin position="79"/>
        <end position="99"/>
    </location>
</feature>
<organism evidence="7 8">
    <name type="scientific">Arthrobacter deserti</name>
    <dbReference type="NCBI Taxonomy" id="1742687"/>
    <lineage>
        <taxon>Bacteria</taxon>
        <taxon>Bacillati</taxon>
        <taxon>Actinomycetota</taxon>
        <taxon>Actinomycetes</taxon>
        <taxon>Micrococcales</taxon>
        <taxon>Micrococcaceae</taxon>
        <taxon>Arthrobacter</taxon>
    </lineage>
</organism>
<comment type="subcellular location">
    <subcellularLocation>
        <location evidence="1">Membrane</location>
        <topology evidence="1">Multi-pass membrane protein</topology>
    </subcellularLocation>
</comment>